<comment type="cofactor">
    <cofactor evidence="1">
        <name>Mg(2+)</name>
        <dbReference type="ChEBI" id="CHEBI:18420"/>
    </cofactor>
</comment>
<evidence type="ECO:0000256" key="7">
    <source>
        <dbReference type="ARBA" id="ARBA00022723"/>
    </source>
</evidence>
<proteinExistence type="inferred from homology"/>
<evidence type="ECO:0000256" key="5">
    <source>
        <dbReference type="ARBA" id="ARBA00017721"/>
    </source>
</evidence>
<feature type="compositionally biased region" description="Low complexity" evidence="11">
    <location>
        <begin position="188"/>
        <end position="201"/>
    </location>
</feature>
<feature type="compositionally biased region" description="Basic and acidic residues" evidence="11">
    <location>
        <begin position="53"/>
        <end position="84"/>
    </location>
</feature>
<keyword evidence="14" id="KW-1185">Reference proteome</keyword>
<dbReference type="InterPro" id="IPR011320">
    <property type="entry name" value="RNase_H1_N"/>
</dbReference>
<evidence type="ECO:0000313" key="14">
    <source>
        <dbReference type="Proteomes" id="UP000288429"/>
    </source>
</evidence>
<dbReference type="FunFam" id="3.40.970.10:FF:000002">
    <property type="entry name" value="Ribonuclease H"/>
    <property type="match status" value="1"/>
</dbReference>
<sequence length="247" mass="27762">MAKKLIYAVFIGHTPGIYTSYDEAEKQVKGFPNNRYQSFSNRSEAVEWLREMNKKAQQEKRELEEGRELHRMKEEAAQKQRESELNEAPDLLRQTGGEAGTMESLFDQADRRAFVVDHRRTSHDQSDAGPSSRSTDGSPTSLEGTEASRGVEDQVADHASSQDIGLELRPQKKLKLSHEANSNAGKGSAPPTTTPRPSSNRSLSFKKIQWMIQRVEGVKPMLSNEQAAHLRSVIDMTELVLGRFAYM</sequence>
<feature type="region of interest" description="Disordered" evidence="11">
    <location>
        <begin position="53"/>
        <end position="91"/>
    </location>
</feature>
<comment type="caution">
    <text evidence="13">The sequence shown here is derived from an EMBL/GenBank/DDBJ whole genome shotgun (WGS) entry which is preliminary data.</text>
</comment>
<evidence type="ECO:0000256" key="11">
    <source>
        <dbReference type="SAM" id="MobiDB-lite"/>
    </source>
</evidence>
<keyword evidence="9" id="KW-0378">Hydrolase</keyword>
<evidence type="ECO:0000313" key="13">
    <source>
        <dbReference type="EMBL" id="RSL95768.1"/>
    </source>
</evidence>
<evidence type="ECO:0000256" key="8">
    <source>
        <dbReference type="ARBA" id="ARBA00022759"/>
    </source>
</evidence>
<dbReference type="Gene3D" id="3.40.970.10">
    <property type="entry name" value="Ribonuclease H1, N-terminal domain"/>
    <property type="match status" value="1"/>
</dbReference>
<feature type="compositionally biased region" description="Polar residues" evidence="11">
    <location>
        <begin position="128"/>
        <end position="143"/>
    </location>
</feature>
<evidence type="ECO:0000256" key="9">
    <source>
        <dbReference type="ARBA" id="ARBA00022801"/>
    </source>
</evidence>
<feature type="region of interest" description="Disordered" evidence="11">
    <location>
        <begin position="118"/>
        <end position="201"/>
    </location>
</feature>
<protein>
    <recommendedName>
        <fullName evidence="5">Ribonuclease H</fullName>
        <ecNumber evidence="4">3.1.26.4</ecNumber>
    </recommendedName>
</protein>
<dbReference type="GO" id="GO:0046872">
    <property type="term" value="F:metal ion binding"/>
    <property type="evidence" value="ECO:0007669"/>
    <property type="project" value="UniProtKB-KW"/>
</dbReference>
<dbReference type="SUPFAM" id="SSF55658">
    <property type="entry name" value="L9 N-domain-like"/>
    <property type="match status" value="1"/>
</dbReference>
<evidence type="ECO:0000256" key="1">
    <source>
        <dbReference type="ARBA" id="ARBA00001946"/>
    </source>
</evidence>
<evidence type="ECO:0000259" key="12">
    <source>
        <dbReference type="Pfam" id="PF01693"/>
    </source>
</evidence>
<reference evidence="13 14" key="1">
    <citation type="submission" date="2017-06" db="EMBL/GenBank/DDBJ databases">
        <title>Cmopartive genomic analysis of Ambrosia Fusariam Clade fungi.</title>
        <authorList>
            <person name="Stajich J.E."/>
            <person name="Carrillo J."/>
            <person name="Kijimoto T."/>
            <person name="Eskalen A."/>
            <person name="O'Donnell K."/>
            <person name="Kasson M."/>
        </authorList>
    </citation>
    <scope>NUCLEOTIDE SEQUENCE [LARGE SCALE GENOMIC DNA]</scope>
    <source>
        <strain evidence="13 14">NRRL 20438</strain>
    </source>
</reference>
<comment type="function">
    <text evidence="2">Endonuclease that specifically degrades the RNA of RNA-DNA hybrids.</text>
</comment>
<organism evidence="13 14">
    <name type="scientific">Fusarium ambrosium</name>
    <dbReference type="NCBI Taxonomy" id="131363"/>
    <lineage>
        <taxon>Eukaryota</taxon>
        <taxon>Fungi</taxon>
        <taxon>Dikarya</taxon>
        <taxon>Ascomycota</taxon>
        <taxon>Pezizomycotina</taxon>
        <taxon>Sordariomycetes</taxon>
        <taxon>Hypocreomycetidae</taxon>
        <taxon>Hypocreales</taxon>
        <taxon>Nectriaceae</taxon>
        <taxon>Fusarium</taxon>
        <taxon>Fusarium solani species complex</taxon>
    </lineage>
</organism>
<dbReference type="AlphaFoldDB" id="A0A428T168"/>
<evidence type="ECO:0000256" key="10">
    <source>
        <dbReference type="ARBA" id="ARBA00022842"/>
    </source>
</evidence>
<feature type="domain" description="Ribonuclease H1 N-terminal" evidence="12">
    <location>
        <begin position="7"/>
        <end position="48"/>
    </location>
</feature>
<comment type="similarity">
    <text evidence="3">Belongs to the RNase H family.</text>
</comment>
<evidence type="ECO:0000256" key="3">
    <source>
        <dbReference type="ARBA" id="ARBA00005300"/>
    </source>
</evidence>
<keyword evidence="8" id="KW-0255">Endonuclease</keyword>
<keyword evidence="6" id="KW-0540">Nuclease</keyword>
<dbReference type="InterPro" id="IPR009027">
    <property type="entry name" value="Ribosomal_bL9/RNase_H1_N"/>
</dbReference>
<keyword evidence="7" id="KW-0479">Metal-binding</keyword>
<evidence type="ECO:0000256" key="6">
    <source>
        <dbReference type="ARBA" id="ARBA00022722"/>
    </source>
</evidence>
<keyword evidence="10" id="KW-0460">Magnesium</keyword>
<dbReference type="InterPro" id="IPR037056">
    <property type="entry name" value="RNase_H1_N_sf"/>
</dbReference>
<evidence type="ECO:0000256" key="2">
    <source>
        <dbReference type="ARBA" id="ARBA00004065"/>
    </source>
</evidence>
<dbReference type="Pfam" id="PF01693">
    <property type="entry name" value="Cauli_VI"/>
    <property type="match status" value="1"/>
</dbReference>
<dbReference type="Proteomes" id="UP000288429">
    <property type="component" value="Unassembled WGS sequence"/>
</dbReference>
<gene>
    <name evidence="13" type="ORF">CDV31_013739</name>
</gene>
<dbReference type="EMBL" id="NIZV01000290">
    <property type="protein sequence ID" value="RSL95768.1"/>
    <property type="molecule type" value="Genomic_DNA"/>
</dbReference>
<dbReference type="GO" id="GO:0004523">
    <property type="term" value="F:RNA-DNA hybrid ribonuclease activity"/>
    <property type="evidence" value="ECO:0007669"/>
    <property type="project" value="UniProtKB-EC"/>
</dbReference>
<accession>A0A428T168</accession>
<name>A0A428T168_9HYPO</name>
<dbReference type="EC" id="3.1.26.4" evidence="4"/>
<evidence type="ECO:0000256" key="4">
    <source>
        <dbReference type="ARBA" id="ARBA00012180"/>
    </source>
</evidence>